<keyword evidence="10" id="KW-1185">Reference proteome</keyword>
<dbReference type="PANTHER" id="PTHR11945:SF629">
    <property type="entry name" value="OS02G0164450 PROTEIN"/>
    <property type="match status" value="1"/>
</dbReference>
<dbReference type="GO" id="GO:0046983">
    <property type="term" value="F:protein dimerization activity"/>
    <property type="evidence" value="ECO:0007669"/>
    <property type="project" value="InterPro"/>
</dbReference>
<dbReference type="SMART" id="SM00432">
    <property type="entry name" value="MADS"/>
    <property type="match status" value="2"/>
</dbReference>
<evidence type="ECO:0000256" key="4">
    <source>
        <dbReference type="ARBA" id="ARBA00023163"/>
    </source>
</evidence>
<dbReference type="GO" id="GO:0000981">
    <property type="term" value="F:DNA-binding transcription factor activity, RNA polymerase II-specific"/>
    <property type="evidence" value="ECO:0007669"/>
    <property type="project" value="TreeGrafter"/>
</dbReference>
<evidence type="ECO:0000256" key="1">
    <source>
        <dbReference type="ARBA" id="ARBA00004123"/>
    </source>
</evidence>
<feature type="domain" description="MADS-box" evidence="8">
    <location>
        <begin position="189"/>
        <end position="218"/>
    </location>
</feature>
<organism evidence="9 10">
    <name type="scientific">Zingiber officinale</name>
    <name type="common">Ginger</name>
    <name type="synonym">Amomum zingiber</name>
    <dbReference type="NCBI Taxonomy" id="94328"/>
    <lineage>
        <taxon>Eukaryota</taxon>
        <taxon>Viridiplantae</taxon>
        <taxon>Streptophyta</taxon>
        <taxon>Embryophyta</taxon>
        <taxon>Tracheophyta</taxon>
        <taxon>Spermatophyta</taxon>
        <taxon>Magnoliopsida</taxon>
        <taxon>Liliopsida</taxon>
        <taxon>Zingiberales</taxon>
        <taxon>Zingiberaceae</taxon>
        <taxon>Zingiber</taxon>
    </lineage>
</organism>
<keyword evidence="5" id="KW-0539">Nucleus</keyword>
<feature type="coiled-coil region" evidence="6">
    <location>
        <begin position="85"/>
        <end position="112"/>
    </location>
</feature>
<keyword evidence="2" id="KW-0805">Transcription regulation</keyword>
<keyword evidence="6" id="KW-0175">Coiled coil</keyword>
<evidence type="ECO:0000256" key="2">
    <source>
        <dbReference type="ARBA" id="ARBA00023015"/>
    </source>
</evidence>
<dbReference type="PANTHER" id="PTHR11945">
    <property type="entry name" value="MADS BOX PROTEIN"/>
    <property type="match status" value="1"/>
</dbReference>
<dbReference type="PRINTS" id="PR00404">
    <property type="entry name" value="MADSDOMAIN"/>
</dbReference>
<evidence type="ECO:0000256" key="3">
    <source>
        <dbReference type="ARBA" id="ARBA00023125"/>
    </source>
</evidence>
<comment type="caution">
    <text evidence="9">The sequence shown here is derived from an EMBL/GenBank/DDBJ whole genome shotgun (WGS) entry which is preliminary data.</text>
</comment>
<proteinExistence type="predicted"/>
<dbReference type="InterPro" id="IPR002100">
    <property type="entry name" value="TF_MADSbox"/>
</dbReference>
<dbReference type="Proteomes" id="UP000734854">
    <property type="component" value="Unassembled WGS sequence"/>
</dbReference>
<dbReference type="InterPro" id="IPR036879">
    <property type="entry name" value="TF_MADSbox_sf"/>
</dbReference>
<comment type="subcellular location">
    <subcellularLocation>
        <location evidence="1">Nucleus</location>
    </subcellularLocation>
</comment>
<dbReference type="Pfam" id="PF00319">
    <property type="entry name" value="SRF-TF"/>
    <property type="match status" value="2"/>
</dbReference>
<evidence type="ECO:0000256" key="7">
    <source>
        <dbReference type="SAM" id="MobiDB-lite"/>
    </source>
</evidence>
<feature type="region of interest" description="Disordered" evidence="7">
    <location>
        <begin position="156"/>
        <end position="184"/>
    </location>
</feature>
<dbReference type="EMBL" id="JACMSC010000015">
    <property type="protein sequence ID" value="KAG6486429.1"/>
    <property type="molecule type" value="Genomic_DNA"/>
</dbReference>
<dbReference type="Gene3D" id="3.40.1810.10">
    <property type="entry name" value="Transcription factor, MADS-box"/>
    <property type="match status" value="2"/>
</dbReference>
<evidence type="ECO:0000256" key="5">
    <source>
        <dbReference type="ARBA" id="ARBA00023242"/>
    </source>
</evidence>
<feature type="coiled-coil region" evidence="6">
    <location>
        <begin position="260"/>
        <end position="287"/>
    </location>
</feature>
<dbReference type="GO" id="GO:0000978">
    <property type="term" value="F:RNA polymerase II cis-regulatory region sequence-specific DNA binding"/>
    <property type="evidence" value="ECO:0007669"/>
    <property type="project" value="TreeGrafter"/>
</dbReference>
<evidence type="ECO:0000313" key="10">
    <source>
        <dbReference type="Proteomes" id="UP000734854"/>
    </source>
</evidence>
<accession>A0A8J5FED1</accession>
<protein>
    <recommendedName>
        <fullName evidence="8">MADS-box domain-containing protein</fullName>
    </recommendedName>
</protein>
<sequence>MFDWGVKTKIFIDGDSKRRAGVFKKASELSVLCGNEIAVLAFSPNDKPFSYSHPSIESILELFFGGSADAAPTTPPRHPLSAVLVQALARQEKELRERLEAGRRRKAALEEALWGPQARQLAVEASPALTEEASSEGFAFSFALVTVPAPNASPAIEKKKVTGGNTTTESEDRDESYPEGGGAAGEAARQVCFSKRRAGVFKKASELSVLCGAEIAVLASGKPFSYGHPSVESILERFFGGSADAAPATPPRHPLSGVLVQTLGRQEKELRERLEEGRRRKAALEEALRGPQWGPVGDLLGADVEELGPPELDLLQSALEWVRAEAVSRARQLAVEALPAPTGEASGEGFAFSSAPPGGF</sequence>
<dbReference type="AlphaFoldDB" id="A0A8J5FED1"/>
<name>A0A8J5FED1_ZINOF</name>
<reference evidence="9 10" key="1">
    <citation type="submission" date="2020-08" db="EMBL/GenBank/DDBJ databases">
        <title>Plant Genome Project.</title>
        <authorList>
            <person name="Zhang R.-G."/>
        </authorList>
    </citation>
    <scope>NUCLEOTIDE SEQUENCE [LARGE SCALE GENOMIC DNA]</scope>
    <source>
        <tissue evidence="9">Rhizome</tissue>
    </source>
</reference>
<evidence type="ECO:0000259" key="8">
    <source>
        <dbReference type="PROSITE" id="PS50066"/>
    </source>
</evidence>
<feature type="region of interest" description="Disordered" evidence="7">
    <location>
        <begin position="340"/>
        <end position="360"/>
    </location>
</feature>
<dbReference type="GO" id="GO:0005634">
    <property type="term" value="C:nucleus"/>
    <property type="evidence" value="ECO:0007669"/>
    <property type="project" value="UniProtKB-SubCell"/>
</dbReference>
<evidence type="ECO:0000313" key="9">
    <source>
        <dbReference type="EMBL" id="KAG6486429.1"/>
    </source>
</evidence>
<dbReference type="PROSITE" id="PS50066">
    <property type="entry name" value="MADS_BOX_2"/>
    <property type="match status" value="2"/>
</dbReference>
<feature type="domain" description="MADS-box" evidence="8">
    <location>
        <begin position="16"/>
        <end position="55"/>
    </location>
</feature>
<gene>
    <name evidence="9" type="ORF">ZIOFF_055003</name>
</gene>
<evidence type="ECO:0000256" key="6">
    <source>
        <dbReference type="SAM" id="Coils"/>
    </source>
</evidence>
<keyword evidence="4" id="KW-0804">Transcription</keyword>
<dbReference type="SUPFAM" id="SSF55455">
    <property type="entry name" value="SRF-like"/>
    <property type="match status" value="2"/>
</dbReference>
<keyword evidence="3" id="KW-0238">DNA-binding</keyword>